<dbReference type="EMBL" id="JAWDJW010005846">
    <property type="protein sequence ID" value="KAK3066434.1"/>
    <property type="molecule type" value="Genomic_DNA"/>
</dbReference>
<feature type="non-terminal residue" evidence="1">
    <location>
        <position position="292"/>
    </location>
</feature>
<evidence type="ECO:0000313" key="1">
    <source>
        <dbReference type="EMBL" id="KAK3066434.1"/>
    </source>
</evidence>
<comment type="caution">
    <text evidence="1">The sequence shown here is derived from an EMBL/GenBank/DDBJ whole genome shotgun (WGS) entry which is preliminary data.</text>
</comment>
<keyword evidence="2" id="KW-1185">Reference proteome</keyword>
<dbReference type="Proteomes" id="UP001186974">
    <property type="component" value="Unassembled WGS sequence"/>
</dbReference>
<sequence length="292" mass="31989">MVEELDTSGLSGITGLILENILQHAPVLRKLVSFNNDQLTLKTAAAVTSLHQTVALVHPDMYLRPYLPRAQLEEYTLPSASTTANQQILWVGHRVTAEEQLPDGGVRLTAAARQDSMHGFTGAALTLSDTPLSPSAFVHGLARCPHYHKHAQGLHMSIENTTTNAANAFAMCRPGQEMGPLPLEIYKRSTSPCRMTFCSACDVRPIKPGQWTMVLAQEREKGHGYADPASVIRYGFITAHEDGRISKARSLRTWFSAVSDSVEVSEHVLECLDGAELCRNAEVDEIIEALTM</sequence>
<protein>
    <submittedName>
        <fullName evidence="1">Uncharacterized protein</fullName>
    </submittedName>
</protein>
<name>A0ACC3DEB4_9PEZI</name>
<gene>
    <name evidence="1" type="ORF">LTS18_001725</name>
</gene>
<proteinExistence type="predicted"/>
<reference evidence="1" key="1">
    <citation type="submission" date="2024-09" db="EMBL/GenBank/DDBJ databases">
        <title>Black Yeasts Isolated from many extreme environments.</title>
        <authorList>
            <person name="Coleine C."/>
            <person name="Stajich J.E."/>
            <person name="Selbmann L."/>
        </authorList>
    </citation>
    <scope>NUCLEOTIDE SEQUENCE</scope>
    <source>
        <strain evidence="1">CCFEE 5737</strain>
    </source>
</reference>
<evidence type="ECO:0000313" key="2">
    <source>
        <dbReference type="Proteomes" id="UP001186974"/>
    </source>
</evidence>
<organism evidence="1 2">
    <name type="scientific">Coniosporium uncinatum</name>
    <dbReference type="NCBI Taxonomy" id="93489"/>
    <lineage>
        <taxon>Eukaryota</taxon>
        <taxon>Fungi</taxon>
        <taxon>Dikarya</taxon>
        <taxon>Ascomycota</taxon>
        <taxon>Pezizomycotina</taxon>
        <taxon>Dothideomycetes</taxon>
        <taxon>Dothideomycetes incertae sedis</taxon>
        <taxon>Coniosporium</taxon>
    </lineage>
</organism>
<accession>A0ACC3DEB4</accession>